<organism evidence="1 2">
    <name type="scientific">Acinetobacter johnsonii SH046</name>
    <dbReference type="NCBI Taxonomy" id="575586"/>
    <lineage>
        <taxon>Bacteria</taxon>
        <taxon>Pseudomonadati</taxon>
        <taxon>Pseudomonadota</taxon>
        <taxon>Gammaproteobacteria</taxon>
        <taxon>Moraxellales</taxon>
        <taxon>Moraxellaceae</taxon>
        <taxon>Acinetobacter</taxon>
    </lineage>
</organism>
<accession>D0S8N3</accession>
<proteinExistence type="predicted"/>
<evidence type="ECO:0008006" key="3">
    <source>
        <dbReference type="Google" id="ProtNLM"/>
    </source>
</evidence>
<reference evidence="2" key="1">
    <citation type="journal article" date="2012" name="PLoS ONE">
        <title>The success of Acinetobacter species; genetic, metabolic and virulence attributes.</title>
        <authorList>
            <person name="Peleg A.Y."/>
            <person name="de Breij A."/>
            <person name="Adams M.D."/>
            <person name="Cerqueira G.M."/>
            <person name="Mocali S."/>
            <person name="Galardini M."/>
            <person name="Nibbering P.H."/>
            <person name="Earl A.M."/>
            <person name="Ward D.V."/>
            <person name="Paterson D.L."/>
            <person name="Seifert H."/>
            <person name="Dijkshoorn L."/>
        </authorList>
    </citation>
    <scope>NUCLEOTIDE SEQUENCE [LARGE SCALE GENOMIC DNA]</scope>
    <source>
        <strain evidence="2">SH046</strain>
    </source>
</reference>
<name>D0S8N3_ACIJO</name>
<dbReference type="EMBL" id="GG704964">
    <property type="protein sequence ID" value="EEY97755.1"/>
    <property type="molecule type" value="Genomic_DNA"/>
</dbReference>
<gene>
    <name evidence="1" type="ORF">HMPREF0016_00838</name>
</gene>
<dbReference type="Proteomes" id="UP000012047">
    <property type="component" value="Unassembled WGS sequence"/>
</dbReference>
<evidence type="ECO:0000313" key="1">
    <source>
        <dbReference type="EMBL" id="EEY97755.1"/>
    </source>
</evidence>
<protein>
    <recommendedName>
        <fullName evidence="3">Inovirus Gp2 family protein</fullName>
    </recommendedName>
</protein>
<sequence length="288" mass="34077">MNEAQTLLEIENFMLKATKRTYRWIYFKADYDELKRSAEAVYDPKCEYCPLVQAYFELLPEHASFENLEVFKNSRAFSCFQNELIEEHESFLDKFSSNNRCNRKNLKEYFNNLVQNHRKLLLVRVDLSYRFSAQPDIKQFKRDVNKLVRRIQDKDTIFRDQVGYAYRLEQGGKSKGYHCHLLVIYNGSLRNRDSYLAQCIGELWKDKITGGCGQFYNCNQVSHKKYYKDLDQLGIGMIERRNLKEVENAWLAISYLADPEKDNQYLRASVKVKGQFSKGELKPRAADR</sequence>
<dbReference type="HOGENOM" id="CLU_053856_1_1_6"/>
<evidence type="ECO:0000313" key="2">
    <source>
        <dbReference type="Proteomes" id="UP000012047"/>
    </source>
</evidence>
<dbReference type="RefSeq" id="WP_005400085.1">
    <property type="nucleotide sequence ID" value="NZ_GG704964.1"/>
</dbReference>
<dbReference type="AlphaFoldDB" id="D0S8N3"/>
<dbReference type="eggNOG" id="ENOG5033357">
    <property type="taxonomic scope" value="Bacteria"/>
</dbReference>